<name>A0A1Q9EED4_SYMMI</name>
<sequence>MTATAAKSIPTNRIVRSEKRPLLTKFTTEQGAARKKTESGKWHKKKTRHYWVATFPAKFTLRLLNDNARTVTRLLLHFSPGASGKQKLLSKRVMCRWLKASQLRFVESSDRVAWSESQIHECLDLMHSMLEGTNGLQVGTWQQIFKRMVIGAGDDKIAPLRDKESSQSCRPQVA</sequence>
<dbReference type="Proteomes" id="UP000186817">
    <property type="component" value="Unassembled WGS sequence"/>
</dbReference>
<organism evidence="1 2">
    <name type="scientific">Symbiodinium microadriaticum</name>
    <name type="common">Dinoflagellate</name>
    <name type="synonym">Zooxanthella microadriatica</name>
    <dbReference type="NCBI Taxonomy" id="2951"/>
    <lineage>
        <taxon>Eukaryota</taxon>
        <taxon>Sar</taxon>
        <taxon>Alveolata</taxon>
        <taxon>Dinophyceae</taxon>
        <taxon>Suessiales</taxon>
        <taxon>Symbiodiniaceae</taxon>
        <taxon>Symbiodinium</taxon>
    </lineage>
</organism>
<accession>A0A1Q9EED4</accession>
<evidence type="ECO:0000313" key="1">
    <source>
        <dbReference type="EMBL" id="OLQ05794.1"/>
    </source>
</evidence>
<reference evidence="1 2" key="1">
    <citation type="submission" date="2016-02" db="EMBL/GenBank/DDBJ databases">
        <title>Genome analysis of coral dinoflagellate symbionts highlights evolutionary adaptations to a symbiotic lifestyle.</title>
        <authorList>
            <person name="Aranda M."/>
            <person name="Li Y."/>
            <person name="Liew Y.J."/>
            <person name="Baumgarten S."/>
            <person name="Simakov O."/>
            <person name="Wilson M."/>
            <person name="Piel J."/>
            <person name="Ashoor H."/>
            <person name="Bougouffa S."/>
            <person name="Bajic V.B."/>
            <person name="Ryu T."/>
            <person name="Ravasi T."/>
            <person name="Bayer T."/>
            <person name="Micklem G."/>
            <person name="Kim H."/>
            <person name="Bhak J."/>
            <person name="Lajeunesse T.C."/>
            <person name="Voolstra C.R."/>
        </authorList>
    </citation>
    <scope>NUCLEOTIDE SEQUENCE [LARGE SCALE GENOMIC DNA]</scope>
    <source>
        <strain evidence="1 2">CCMP2467</strain>
    </source>
</reference>
<dbReference type="EMBL" id="LSRX01000175">
    <property type="protein sequence ID" value="OLQ05794.1"/>
    <property type="molecule type" value="Genomic_DNA"/>
</dbReference>
<protein>
    <submittedName>
        <fullName evidence="1">Uncharacterized protein</fullName>
    </submittedName>
</protein>
<dbReference type="AlphaFoldDB" id="A0A1Q9EED4"/>
<comment type="caution">
    <text evidence="1">The sequence shown here is derived from an EMBL/GenBank/DDBJ whole genome shotgun (WGS) entry which is preliminary data.</text>
</comment>
<keyword evidence="2" id="KW-1185">Reference proteome</keyword>
<gene>
    <name evidence="1" type="ORF">AK812_SmicGene10977</name>
</gene>
<proteinExistence type="predicted"/>
<evidence type="ECO:0000313" key="2">
    <source>
        <dbReference type="Proteomes" id="UP000186817"/>
    </source>
</evidence>